<dbReference type="RefSeq" id="WP_156970171.1">
    <property type="nucleotide sequence ID" value="NZ_CM002917.1"/>
</dbReference>
<dbReference type="OrthoDB" id="7551043at2"/>
<comment type="caution">
    <text evidence="3">The sequence shown here is derived from an EMBL/GenBank/DDBJ whole genome shotgun (WGS) entry which is preliminary data.</text>
</comment>
<dbReference type="Proteomes" id="UP000004291">
    <property type="component" value="Chromosome"/>
</dbReference>
<keyword evidence="2" id="KW-1133">Transmembrane helix</keyword>
<reference evidence="3 4" key="2">
    <citation type="submission" date="2012-06" db="EMBL/GenBank/DDBJ databases">
        <authorList>
            <person name="Fiebig A."/>
        </authorList>
    </citation>
    <scope>NUCLEOTIDE SEQUENCE [LARGE SCALE GENOMIC DNA]</scope>
    <source>
        <strain evidence="3 4">DFL-43</strain>
    </source>
</reference>
<keyword evidence="2" id="KW-0472">Membrane</keyword>
<dbReference type="EMBL" id="ABIA03000002">
    <property type="protein sequence ID" value="EDQ34535.2"/>
    <property type="molecule type" value="Genomic_DNA"/>
</dbReference>
<evidence type="ECO:0000256" key="2">
    <source>
        <dbReference type="SAM" id="Phobius"/>
    </source>
</evidence>
<dbReference type="STRING" id="411684.HPDFL43_00020"/>
<evidence type="ECO:0000313" key="4">
    <source>
        <dbReference type="Proteomes" id="UP000004291"/>
    </source>
</evidence>
<sequence length="319" mass="35155">MAFSISIGGSASDSRADRRNRNSRHGGRSGSRSGKPKAQKSSLLLVLSIAGGLILASSSLGYLVWQDMNALKPDEHACYPQSDQAQTVMFVDSSNPRADTQQARDIWTFVSDHYFRRAEANERIRLYNTEVDQIGSIPDAVVETCVPASTNSELEALGAPSVNPAYLATQKQRIFDQEIAPALTTITDPAPANPQAFESPILEQLQGLSRLPEFQNGEGRKSLIVVSDLIQSTLEIRACREPGHLPRFENFKGGEHWARVRPASLAGVDVTILMLIRPEYGPHCSGEDELIRWWESYFEEAGAQSVQITRLRFDVSGGR</sequence>
<keyword evidence="4" id="KW-1185">Reference proteome</keyword>
<protein>
    <submittedName>
        <fullName evidence="3">Uncharacterized protein</fullName>
    </submittedName>
</protein>
<keyword evidence="2" id="KW-0812">Transmembrane</keyword>
<accession>A9CY34</accession>
<evidence type="ECO:0000256" key="1">
    <source>
        <dbReference type="SAM" id="MobiDB-lite"/>
    </source>
</evidence>
<name>A9CY34_HOEPD</name>
<reference evidence="3 4" key="1">
    <citation type="submission" date="2007-10" db="EMBL/GenBank/DDBJ databases">
        <authorList>
            <person name="Wagner-Dobler I."/>
            <person name="Ferriera S."/>
            <person name="Johnson J."/>
            <person name="Kravitz S."/>
            <person name="Beeson K."/>
            <person name="Sutton G."/>
            <person name="Rogers Y.-H."/>
            <person name="Friedman R."/>
            <person name="Frazier M."/>
            <person name="Venter J.C."/>
        </authorList>
    </citation>
    <scope>NUCLEOTIDE SEQUENCE [LARGE SCALE GENOMIC DNA]</scope>
    <source>
        <strain evidence="3 4">DFL-43</strain>
    </source>
</reference>
<dbReference type="AlphaFoldDB" id="A9CY34"/>
<evidence type="ECO:0000313" key="3">
    <source>
        <dbReference type="EMBL" id="EDQ34535.2"/>
    </source>
</evidence>
<proteinExistence type="predicted"/>
<feature type="transmembrane region" description="Helical" evidence="2">
    <location>
        <begin position="42"/>
        <end position="65"/>
    </location>
</feature>
<organism evidence="3 4">
    <name type="scientific">Hoeflea phototrophica (strain DSM 17068 / NCIMB 14078 / DFL-43)</name>
    <dbReference type="NCBI Taxonomy" id="411684"/>
    <lineage>
        <taxon>Bacteria</taxon>
        <taxon>Pseudomonadati</taxon>
        <taxon>Pseudomonadota</taxon>
        <taxon>Alphaproteobacteria</taxon>
        <taxon>Hyphomicrobiales</taxon>
        <taxon>Rhizobiaceae</taxon>
        <taxon>Hoeflea</taxon>
    </lineage>
</organism>
<dbReference type="HOGENOM" id="CLU_870886_0_0_5"/>
<feature type="region of interest" description="Disordered" evidence="1">
    <location>
        <begin position="1"/>
        <end position="37"/>
    </location>
</feature>
<gene>
    <name evidence="3" type="ORF">HPDFL43_00020</name>
</gene>